<evidence type="ECO:0000313" key="2">
    <source>
        <dbReference type="Proteomes" id="UP001187531"/>
    </source>
</evidence>
<evidence type="ECO:0000313" key="1">
    <source>
        <dbReference type="EMBL" id="KAK2710789.1"/>
    </source>
</evidence>
<name>A0AA88L2I0_ARTSF</name>
<gene>
    <name evidence="1" type="ORF">QYM36_012087</name>
</gene>
<proteinExistence type="predicted"/>
<keyword evidence="2" id="KW-1185">Reference proteome</keyword>
<reference evidence="1" key="1">
    <citation type="submission" date="2023-07" db="EMBL/GenBank/DDBJ databases">
        <title>Chromosome-level genome assembly of Artemia franciscana.</title>
        <authorList>
            <person name="Jo E."/>
        </authorList>
    </citation>
    <scope>NUCLEOTIDE SEQUENCE</scope>
    <source>
        <tissue evidence="1">Whole body</tissue>
    </source>
</reference>
<dbReference type="AlphaFoldDB" id="A0AA88L2I0"/>
<comment type="caution">
    <text evidence="1">The sequence shown here is derived from an EMBL/GenBank/DDBJ whole genome shotgun (WGS) entry which is preliminary data.</text>
</comment>
<accession>A0AA88L2I0</accession>
<protein>
    <submittedName>
        <fullName evidence="1">Uncharacterized protein</fullName>
    </submittedName>
</protein>
<sequence length="268" mass="31101">MRASSALDVQEIAYLESFIEVDISDCSRAAVPEVTATELDVVDDQPSVERRNTEQHIKRKKETYIDTKKKHAAGQEYIAQKTQKFVPAEELKEFSCKCKLECETIDQDARKTIFKSFWLLGKELGSMDSQRLKWAYGDDGESLQVKWNSIKWLNYSIERPTEIYFRYDYDSEFSVIKLNESRHRMTPNESSLQLVSTYGGPIPFPLAKYKDLIDLCYTLVIPRTFHEYYTALASSESTMDGLDELDVKEEDLEDMCIRSRLSSFYFVS</sequence>
<dbReference type="EMBL" id="JAVRJZ010000016">
    <property type="protein sequence ID" value="KAK2710789.1"/>
    <property type="molecule type" value="Genomic_DNA"/>
</dbReference>
<organism evidence="1 2">
    <name type="scientific">Artemia franciscana</name>
    <name type="common">Brine shrimp</name>
    <name type="synonym">Artemia sanfranciscana</name>
    <dbReference type="NCBI Taxonomy" id="6661"/>
    <lineage>
        <taxon>Eukaryota</taxon>
        <taxon>Metazoa</taxon>
        <taxon>Ecdysozoa</taxon>
        <taxon>Arthropoda</taxon>
        <taxon>Crustacea</taxon>
        <taxon>Branchiopoda</taxon>
        <taxon>Anostraca</taxon>
        <taxon>Artemiidae</taxon>
        <taxon>Artemia</taxon>
    </lineage>
</organism>
<dbReference type="Proteomes" id="UP001187531">
    <property type="component" value="Unassembled WGS sequence"/>
</dbReference>